<reference evidence="2 3" key="1">
    <citation type="journal article" date="2010" name="Proc. Natl. Acad. Sci. U.S.A.">
        <title>Insights into evolution of multicellular fungi from the assembled chromosomes of the mushroom Coprinopsis cinerea (Coprinus cinereus).</title>
        <authorList>
            <person name="Stajich J.E."/>
            <person name="Wilke S.K."/>
            <person name="Ahren D."/>
            <person name="Au C.H."/>
            <person name="Birren B.W."/>
            <person name="Borodovsky M."/>
            <person name="Burns C."/>
            <person name="Canback B."/>
            <person name="Casselton L.A."/>
            <person name="Cheng C.K."/>
            <person name="Deng J."/>
            <person name="Dietrich F.S."/>
            <person name="Fargo D.C."/>
            <person name="Farman M.L."/>
            <person name="Gathman A.C."/>
            <person name="Goldberg J."/>
            <person name="Guigo R."/>
            <person name="Hoegger P.J."/>
            <person name="Hooker J.B."/>
            <person name="Huggins A."/>
            <person name="James T.Y."/>
            <person name="Kamada T."/>
            <person name="Kilaru S."/>
            <person name="Kodira C."/>
            <person name="Kues U."/>
            <person name="Kupfer D."/>
            <person name="Kwan H.S."/>
            <person name="Lomsadze A."/>
            <person name="Li W."/>
            <person name="Lilly W.W."/>
            <person name="Ma L.J."/>
            <person name="Mackey A.J."/>
            <person name="Manning G."/>
            <person name="Martin F."/>
            <person name="Muraguchi H."/>
            <person name="Natvig D.O."/>
            <person name="Palmerini H."/>
            <person name="Ramesh M.A."/>
            <person name="Rehmeyer C.J."/>
            <person name="Roe B.A."/>
            <person name="Shenoy N."/>
            <person name="Stanke M."/>
            <person name="Ter-Hovhannisyan V."/>
            <person name="Tunlid A."/>
            <person name="Velagapudi R."/>
            <person name="Vision T.J."/>
            <person name="Zeng Q."/>
            <person name="Zolan M.E."/>
            <person name="Pukkila P.J."/>
        </authorList>
    </citation>
    <scope>NUCLEOTIDE SEQUENCE [LARGE SCALE GENOMIC DNA]</scope>
    <source>
        <strain evidence="3">Okayama-7 / 130 / ATCC MYA-4618 / FGSC 9003</strain>
    </source>
</reference>
<proteinExistence type="predicted"/>
<comment type="caution">
    <text evidence="2">The sequence shown here is derived from an EMBL/GenBank/DDBJ whole genome shotgun (WGS) entry which is preliminary data.</text>
</comment>
<dbReference type="Proteomes" id="UP000001861">
    <property type="component" value="Unassembled WGS sequence"/>
</dbReference>
<gene>
    <name evidence="2" type="ORF">CC1G_04953</name>
</gene>
<dbReference type="OMA" id="HQADTIA"/>
<feature type="compositionally biased region" description="Polar residues" evidence="1">
    <location>
        <begin position="302"/>
        <end position="311"/>
    </location>
</feature>
<organism evidence="2 3">
    <name type="scientific">Coprinopsis cinerea (strain Okayama-7 / 130 / ATCC MYA-4618 / FGSC 9003)</name>
    <name type="common">Inky cap fungus</name>
    <name type="synonym">Hormographiella aspergillata</name>
    <dbReference type="NCBI Taxonomy" id="240176"/>
    <lineage>
        <taxon>Eukaryota</taxon>
        <taxon>Fungi</taxon>
        <taxon>Dikarya</taxon>
        <taxon>Basidiomycota</taxon>
        <taxon>Agaricomycotina</taxon>
        <taxon>Agaricomycetes</taxon>
        <taxon>Agaricomycetidae</taxon>
        <taxon>Agaricales</taxon>
        <taxon>Agaricineae</taxon>
        <taxon>Psathyrellaceae</taxon>
        <taxon>Coprinopsis</taxon>
    </lineage>
</organism>
<dbReference type="KEGG" id="cci:CC1G_04953"/>
<evidence type="ECO:0000313" key="2">
    <source>
        <dbReference type="EMBL" id="EAU85736.2"/>
    </source>
</evidence>
<evidence type="ECO:0000256" key="1">
    <source>
        <dbReference type="SAM" id="MobiDB-lite"/>
    </source>
</evidence>
<feature type="region of interest" description="Disordered" evidence="1">
    <location>
        <begin position="153"/>
        <end position="399"/>
    </location>
</feature>
<dbReference type="GeneID" id="6012504"/>
<dbReference type="OrthoDB" id="3269067at2759"/>
<feature type="region of interest" description="Disordered" evidence="1">
    <location>
        <begin position="27"/>
        <end position="63"/>
    </location>
</feature>
<dbReference type="EMBL" id="AACS02000008">
    <property type="protein sequence ID" value="EAU85736.2"/>
    <property type="molecule type" value="Genomic_DNA"/>
</dbReference>
<feature type="compositionally biased region" description="Low complexity" evidence="1">
    <location>
        <begin position="168"/>
        <end position="201"/>
    </location>
</feature>
<name>A8NS95_COPC7</name>
<dbReference type="VEuPathDB" id="FungiDB:CC1G_04953"/>
<sequence length="399" mass="44156">MSSSISPTALADALAVVSRTAHKLVADAEGRARSEVASAVAEANEARSQREKALKDQQTAEREAQAWKDEVTTLKAALGQAELTIAHQTDTITQQIESIAQLRREVTQWKDQSQNWQDHFTRVEQERFALSTRIDELLAERVQWTRTAATSALNPFTSTPQSRFIPGQSSSSQSADNSRRNAYPSPSRTSTNSNKSSQQQPAAESDSATLQPKEGSTKPRKSLGTGKQPGLTPKSKLNRSSASTPLKPNALKGESAQPSTSQIQRSTDGKPTIRETTVIRRVHAVVEVKREESDDEEEEQQPARQQWSQSAAPPPTETSRRRNRMVVEDDDYENDFNEQRPRRRTATRPVNYAESDDGESSEGDELTLGNESCLSGHRTKGDPPGSPAKKKRRMVNNQR</sequence>
<protein>
    <submittedName>
        <fullName evidence="2">Uncharacterized protein</fullName>
    </submittedName>
</protein>
<feature type="compositionally biased region" description="Polar residues" evidence="1">
    <location>
        <begin position="256"/>
        <end position="266"/>
    </location>
</feature>
<dbReference type="STRING" id="240176.A8NS95"/>
<feature type="compositionally biased region" description="Polar residues" evidence="1">
    <location>
        <begin position="153"/>
        <end position="162"/>
    </location>
</feature>
<dbReference type="AlphaFoldDB" id="A8NS95"/>
<dbReference type="InParanoid" id="A8NS95"/>
<dbReference type="RefSeq" id="XP_001835960.2">
    <property type="nucleotide sequence ID" value="XM_001835908.2"/>
</dbReference>
<accession>A8NS95</accession>
<keyword evidence="3" id="KW-1185">Reference proteome</keyword>
<dbReference type="HOGENOM" id="CLU_045708_0_0_1"/>
<feature type="compositionally biased region" description="Acidic residues" evidence="1">
    <location>
        <begin position="354"/>
        <end position="365"/>
    </location>
</feature>
<feature type="compositionally biased region" description="Basic and acidic residues" evidence="1">
    <location>
        <begin position="44"/>
        <end position="63"/>
    </location>
</feature>
<dbReference type="eggNOG" id="ENOG502RCCT">
    <property type="taxonomic scope" value="Eukaryota"/>
</dbReference>
<evidence type="ECO:0000313" key="3">
    <source>
        <dbReference type="Proteomes" id="UP000001861"/>
    </source>
</evidence>
<feature type="compositionally biased region" description="Basic residues" evidence="1">
    <location>
        <begin position="388"/>
        <end position="399"/>
    </location>
</feature>